<evidence type="ECO:0000313" key="2">
    <source>
        <dbReference type="Proteomes" id="UP000324897"/>
    </source>
</evidence>
<dbReference type="EMBL" id="RWGY01000167">
    <property type="protein sequence ID" value="TVU03535.1"/>
    <property type="molecule type" value="Genomic_DNA"/>
</dbReference>
<evidence type="ECO:0000313" key="1">
    <source>
        <dbReference type="EMBL" id="TVU03535.1"/>
    </source>
</evidence>
<feature type="non-terminal residue" evidence="1">
    <location>
        <position position="1"/>
    </location>
</feature>
<dbReference type="AlphaFoldDB" id="A0A5J9SX50"/>
<gene>
    <name evidence="1" type="ORF">EJB05_50931</name>
</gene>
<dbReference type="OrthoDB" id="686632at2759"/>
<reference evidence="1 2" key="1">
    <citation type="journal article" date="2019" name="Sci. Rep.">
        <title>A high-quality genome of Eragrostis curvula grass provides insights into Poaceae evolution and supports new strategies to enhance forage quality.</title>
        <authorList>
            <person name="Carballo J."/>
            <person name="Santos B.A.C.M."/>
            <person name="Zappacosta D."/>
            <person name="Garbus I."/>
            <person name="Selva J.P."/>
            <person name="Gallo C.A."/>
            <person name="Diaz A."/>
            <person name="Albertini E."/>
            <person name="Caccamo M."/>
            <person name="Echenique V."/>
        </authorList>
    </citation>
    <scope>NUCLEOTIDE SEQUENCE [LARGE SCALE GENOMIC DNA]</scope>
    <source>
        <strain evidence="2">cv. Victoria</strain>
        <tissue evidence="1">Leaf</tissue>
    </source>
</reference>
<organism evidence="1 2">
    <name type="scientific">Eragrostis curvula</name>
    <name type="common">weeping love grass</name>
    <dbReference type="NCBI Taxonomy" id="38414"/>
    <lineage>
        <taxon>Eukaryota</taxon>
        <taxon>Viridiplantae</taxon>
        <taxon>Streptophyta</taxon>
        <taxon>Embryophyta</taxon>
        <taxon>Tracheophyta</taxon>
        <taxon>Spermatophyta</taxon>
        <taxon>Magnoliopsida</taxon>
        <taxon>Liliopsida</taxon>
        <taxon>Poales</taxon>
        <taxon>Poaceae</taxon>
        <taxon>PACMAD clade</taxon>
        <taxon>Chloridoideae</taxon>
        <taxon>Eragrostideae</taxon>
        <taxon>Eragrostidinae</taxon>
        <taxon>Eragrostis</taxon>
    </lineage>
</organism>
<sequence>MVQEGDQMDEPIVVEENHQIILFRDIHMDLYTRRCNLSAMVFFKANIREHKDGDYIRLILIDEEGTQMEALAFGRTCLQLARTVIEGYPYDFIDVVVGYKYDLNFLGVFHVYGAEFYASITSESRVSNSVRWIAYPVFPRTFTDFHQVKHFGTDKSLTDVIGVVVYISDVHDRERTWRRSSRHVAIMNTSKIVFSPERPEADEMEGKKCLFPEYK</sequence>
<dbReference type="Gramene" id="TVU03535">
    <property type="protein sequence ID" value="TVU03535"/>
    <property type="gene ID" value="EJB05_50931"/>
</dbReference>
<name>A0A5J9SX50_9POAL</name>
<protein>
    <recommendedName>
        <fullName evidence="3">DUF223 domain-containing protein</fullName>
    </recommendedName>
</protein>
<dbReference type="Proteomes" id="UP000324897">
    <property type="component" value="Unassembled WGS sequence"/>
</dbReference>
<accession>A0A5J9SX50</accession>
<comment type="caution">
    <text evidence="1">The sequence shown here is derived from an EMBL/GenBank/DDBJ whole genome shotgun (WGS) entry which is preliminary data.</text>
</comment>
<proteinExistence type="predicted"/>
<keyword evidence="2" id="KW-1185">Reference proteome</keyword>
<evidence type="ECO:0008006" key="3">
    <source>
        <dbReference type="Google" id="ProtNLM"/>
    </source>
</evidence>